<keyword evidence="2" id="KW-1185">Reference proteome</keyword>
<dbReference type="Proteomes" id="UP001317191">
    <property type="component" value="Unassembled WGS sequence"/>
</dbReference>
<gene>
    <name evidence="1" type="ORF">NAT50_11960</name>
</gene>
<protein>
    <recommendedName>
        <fullName evidence="3">Lipocalin-like domain-containing protein</fullName>
    </recommendedName>
</protein>
<proteinExistence type="predicted"/>
<reference evidence="1 2" key="1">
    <citation type="submission" date="2022-05" db="EMBL/GenBank/DDBJ databases">
        <title>Flavobacterium sp., isolated from activated sludge.</title>
        <authorList>
            <person name="Ran Q."/>
        </authorList>
    </citation>
    <scope>NUCLEOTIDE SEQUENCE [LARGE SCALE GENOMIC DNA]</scope>
    <source>
        <strain evidence="1 2">HXWNR70</strain>
    </source>
</reference>
<name>A0ABT0TRN1_9FLAO</name>
<evidence type="ECO:0000313" key="2">
    <source>
        <dbReference type="Proteomes" id="UP001317191"/>
    </source>
</evidence>
<sequence length="129" mass="15049">MKLFLTILIINTFTLISYSQENKVLGVWVVIFEGEKAPNLDCDSCPKWEFKKDHTLTFTRYNGKQETTTWKIDKNGVLHFGKTLTGFLGTHYNKMSKTPVKLIFNNSGEYKELQFNDEGKIIPIKLRRR</sequence>
<evidence type="ECO:0008006" key="3">
    <source>
        <dbReference type="Google" id="ProtNLM"/>
    </source>
</evidence>
<accession>A0ABT0TRN1</accession>
<dbReference type="RefSeq" id="WP_250593459.1">
    <property type="nucleotide sequence ID" value="NZ_JAMLJM010000012.1"/>
</dbReference>
<evidence type="ECO:0000313" key="1">
    <source>
        <dbReference type="EMBL" id="MCL9810070.1"/>
    </source>
</evidence>
<comment type="caution">
    <text evidence="1">The sequence shown here is derived from an EMBL/GenBank/DDBJ whole genome shotgun (WGS) entry which is preliminary data.</text>
</comment>
<dbReference type="EMBL" id="JAMLJM010000012">
    <property type="protein sequence ID" value="MCL9810070.1"/>
    <property type="molecule type" value="Genomic_DNA"/>
</dbReference>
<organism evidence="1 2">
    <name type="scientific">Flavobacterium luminosum</name>
    <dbReference type="NCBI Taxonomy" id="2949086"/>
    <lineage>
        <taxon>Bacteria</taxon>
        <taxon>Pseudomonadati</taxon>
        <taxon>Bacteroidota</taxon>
        <taxon>Flavobacteriia</taxon>
        <taxon>Flavobacteriales</taxon>
        <taxon>Flavobacteriaceae</taxon>
        <taxon>Flavobacterium</taxon>
    </lineage>
</organism>